<protein>
    <submittedName>
        <fullName evidence="3">9924_t:CDS:1</fullName>
    </submittedName>
</protein>
<dbReference type="CDD" id="cd10229">
    <property type="entry name" value="ASKHA_NBD_HSP70_HSPA12"/>
    <property type="match status" value="1"/>
</dbReference>
<keyword evidence="4" id="KW-1185">Reference proteome</keyword>
<keyword evidence="2" id="KW-0067">ATP-binding</keyword>
<reference evidence="3" key="1">
    <citation type="submission" date="2021-06" db="EMBL/GenBank/DDBJ databases">
        <authorList>
            <person name="Kallberg Y."/>
            <person name="Tangrot J."/>
            <person name="Rosling A."/>
        </authorList>
    </citation>
    <scope>NUCLEOTIDE SEQUENCE</scope>
    <source>
        <strain evidence="3">MT106</strain>
    </source>
</reference>
<evidence type="ECO:0000256" key="1">
    <source>
        <dbReference type="ARBA" id="ARBA00022741"/>
    </source>
</evidence>
<dbReference type="Gene3D" id="3.30.420.40">
    <property type="match status" value="2"/>
</dbReference>
<dbReference type="PANTHER" id="PTHR14187:SF5">
    <property type="entry name" value="HEAT SHOCK 70 KDA PROTEIN 12A"/>
    <property type="match status" value="1"/>
</dbReference>
<dbReference type="SUPFAM" id="SSF53067">
    <property type="entry name" value="Actin-like ATPase domain"/>
    <property type="match status" value="2"/>
</dbReference>
<dbReference type="InterPro" id="IPR013126">
    <property type="entry name" value="Hsp_70_fam"/>
</dbReference>
<organism evidence="3 4">
    <name type="scientific">Ambispora gerdemannii</name>
    <dbReference type="NCBI Taxonomy" id="144530"/>
    <lineage>
        <taxon>Eukaryota</taxon>
        <taxon>Fungi</taxon>
        <taxon>Fungi incertae sedis</taxon>
        <taxon>Mucoromycota</taxon>
        <taxon>Glomeromycotina</taxon>
        <taxon>Glomeromycetes</taxon>
        <taxon>Archaeosporales</taxon>
        <taxon>Ambisporaceae</taxon>
        <taxon>Ambispora</taxon>
    </lineage>
</organism>
<name>A0A9N9BIK4_9GLOM</name>
<dbReference type="Proteomes" id="UP000789831">
    <property type="component" value="Unassembled WGS sequence"/>
</dbReference>
<proteinExistence type="predicted"/>
<dbReference type="AlphaFoldDB" id="A0A9N9BIK4"/>
<evidence type="ECO:0000313" key="4">
    <source>
        <dbReference type="Proteomes" id="UP000789831"/>
    </source>
</evidence>
<dbReference type="PANTHER" id="PTHR14187">
    <property type="entry name" value="ALPHA KINASE/ELONGATION FACTOR 2 KINASE"/>
    <property type="match status" value="1"/>
</dbReference>
<dbReference type="EMBL" id="CAJVPL010001328">
    <property type="protein sequence ID" value="CAG8565160.1"/>
    <property type="molecule type" value="Genomic_DNA"/>
</dbReference>
<dbReference type="Gene3D" id="3.90.640.10">
    <property type="entry name" value="Actin, Chain A, domain 4"/>
    <property type="match status" value="1"/>
</dbReference>
<dbReference type="GO" id="GO:0140662">
    <property type="term" value="F:ATP-dependent protein folding chaperone"/>
    <property type="evidence" value="ECO:0007669"/>
    <property type="project" value="InterPro"/>
</dbReference>
<evidence type="ECO:0000256" key="2">
    <source>
        <dbReference type="ARBA" id="ARBA00022840"/>
    </source>
</evidence>
<evidence type="ECO:0000313" key="3">
    <source>
        <dbReference type="EMBL" id="CAG8565160.1"/>
    </source>
</evidence>
<dbReference type="GO" id="GO:0005524">
    <property type="term" value="F:ATP binding"/>
    <property type="evidence" value="ECO:0007669"/>
    <property type="project" value="UniProtKB-KW"/>
</dbReference>
<accession>A0A9N9BIK4</accession>
<dbReference type="Pfam" id="PF00012">
    <property type="entry name" value="HSP70"/>
    <property type="match status" value="1"/>
</dbReference>
<dbReference type="InterPro" id="IPR043129">
    <property type="entry name" value="ATPase_NBD"/>
</dbReference>
<sequence length="560" mass="64314">MEIFYFSYQIEFEADVPEDIRVVVGIDFGTTYSSFAYAHVQTCEVITNDDWPGRKGPLKINTVLQYDENFNNVIAWGSQALVGEPQRRRKKTAANSSKPIELFKLHLGNIPEEQKVKLPPNCPAEKAITDYLREMEEVERRWPGIDFFNHVRFVVTVPAEFTESTKTIMRKCVYDAGLIKSLGTQNLKFTTEPEAAALYCIKSLKEQDLTTGATYLVVDCGGGTVDLTVRKLLDDNQIGETTERSGDFCGGTYVDKEFLKYLESKVGEYAMKMLRDKHYGQLHYMIHQFCERVKIPFTGESSDFKTYELDIEKNCPALKQYVSGQAREELSDEEEWIIELDFSTVKRFFDPVVERILRLIEAQLDKSRYCSVMFVVGGFSESKYLQKRIKQKFKSCRVVIPPHPMAAIVRGAVEYGLNADAIKTRVLKWTYGVQTYPKFQRGDPPSRKTSDGRIYKFHLMAKRGLEVEVNQKFSTTLYPVYPDQKSILFKFFYTTKFTASYCDEPEMSVLGEFEVDLPDTHLGLDRPVSLHLCFGAMEIIAVARNETNGKIYHTTFKLEF</sequence>
<gene>
    <name evidence="3" type="ORF">AGERDE_LOCUS7351</name>
</gene>
<comment type="caution">
    <text evidence="3">The sequence shown here is derived from an EMBL/GenBank/DDBJ whole genome shotgun (WGS) entry which is preliminary data.</text>
</comment>
<dbReference type="OrthoDB" id="2963168at2759"/>
<keyword evidence="1" id="KW-0547">Nucleotide-binding</keyword>